<sequence length="249" mass="27269">MSYVPSATRWGSPSANRRALLIHGLACSPHIWERVAQPLVQAGYFVVAPALLGHGFRTGTDFRLSTLAEDLQPFLAETEYDVVIGHSVGGAITTILLSSLPRPRPITVILVDPSLEFATEIIEEKKVEWANDVANVKSVEAYMVEYPTWTRADAVTRVFGLQACASPDVVREILGQNSPWSFGHLLLKVPDNVVVTALVSSPEVLDHIPPHPRIRTVFLPGLSHWVQYEAPEKIVDAVLESAVSAQHAN</sequence>
<dbReference type="InterPro" id="IPR029058">
    <property type="entry name" value="AB_hydrolase_fold"/>
</dbReference>
<gene>
    <name evidence="2" type="ORF">SCLCIDRAFT_1214643</name>
</gene>
<dbReference type="PANTHER" id="PTHR43194:SF2">
    <property type="entry name" value="PEROXISOMAL MEMBRANE PROTEIN LPX1"/>
    <property type="match status" value="1"/>
</dbReference>
<keyword evidence="3" id="KW-1185">Reference proteome</keyword>
<proteinExistence type="predicted"/>
<feature type="domain" description="AB hydrolase-1" evidence="1">
    <location>
        <begin position="20"/>
        <end position="237"/>
    </location>
</feature>
<dbReference type="Gene3D" id="3.40.50.1820">
    <property type="entry name" value="alpha/beta hydrolase"/>
    <property type="match status" value="1"/>
</dbReference>
<dbReference type="OrthoDB" id="10249433at2759"/>
<dbReference type="AlphaFoldDB" id="A0A0C3AD38"/>
<name>A0A0C3AD38_9AGAM</name>
<dbReference type="SUPFAM" id="SSF53474">
    <property type="entry name" value="alpha/beta-Hydrolases"/>
    <property type="match status" value="1"/>
</dbReference>
<dbReference type="InterPro" id="IPR000073">
    <property type="entry name" value="AB_hydrolase_1"/>
</dbReference>
<dbReference type="InParanoid" id="A0A0C3AD38"/>
<dbReference type="EMBL" id="KN822039">
    <property type="protein sequence ID" value="KIM62852.1"/>
    <property type="molecule type" value="Genomic_DNA"/>
</dbReference>
<dbReference type="HOGENOM" id="CLU_020336_31_1_1"/>
<reference evidence="2 3" key="1">
    <citation type="submission" date="2014-04" db="EMBL/GenBank/DDBJ databases">
        <authorList>
            <consortium name="DOE Joint Genome Institute"/>
            <person name="Kuo A."/>
            <person name="Kohler A."/>
            <person name="Nagy L.G."/>
            <person name="Floudas D."/>
            <person name="Copeland A."/>
            <person name="Barry K.W."/>
            <person name="Cichocki N."/>
            <person name="Veneault-Fourrey C."/>
            <person name="LaButti K."/>
            <person name="Lindquist E.A."/>
            <person name="Lipzen A."/>
            <person name="Lundell T."/>
            <person name="Morin E."/>
            <person name="Murat C."/>
            <person name="Sun H."/>
            <person name="Tunlid A."/>
            <person name="Henrissat B."/>
            <person name="Grigoriev I.V."/>
            <person name="Hibbett D.S."/>
            <person name="Martin F."/>
            <person name="Nordberg H.P."/>
            <person name="Cantor M.N."/>
            <person name="Hua S.X."/>
        </authorList>
    </citation>
    <scope>NUCLEOTIDE SEQUENCE [LARGE SCALE GENOMIC DNA]</scope>
    <source>
        <strain evidence="2 3">Foug A</strain>
    </source>
</reference>
<protein>
    <recommendedName>
        <fullName evidence="1">AB hydrolase-1 domain-containing protein</fullName>
    </recommendedName>
</protein>
<organism evidence="2 3">
    <name type="scientific">Scleroderma citrinum Foug A</name>
    <dbReference type="NCBI Taxonomy" id="1036808"/>
    <lineage>
        <taxon>Eukaryota</taxon>
        <taxon>Fungi</taxon>
        <taxon>Dikarya</taxon>
        <taxon>Basidiomycota</taxon>
        <taxon>Agaricomycotina</taxon>
        <taxon>Agaricomycetes</taxon>
        <taxon>Agaricomycetidae</taxon>
        <taxon>Boletales</taxon>
        <taxon>Sclerodermatineae</taxon>
        <taxon>Sclerodermataceae</taxon>
        <taxon>Scleroderma</taxon>
    </lineage>
</organism>
<evidence type="ECO:0000313" key="3">
    <source>
        <dbReference type="Proteomes" id="UP000053989"/>
    </source>
</evidence>
<evidence type="ECO:0000259" key="1">
    <source>
        <dbReference type="Pfam" id="PF12697"/>
    </source>
</evidence>
<dbReference type="Pfam" id="PF12697">
    <property type="entry name" value="Abhydrolase_6"/>
    <property type="match status" value="1"/>
</dbReference>
<reference evidence="3" key="2">
    <citation type="submission" date="2015-01" db="EMBL/GenBank/DDBJ databases">
        <title>Evolutionary Origins and Diversification of the Mycorrhizal Mutualists.</title>
        <authorList>
            <consortium name="DOE Joint Genome Institute"/>
            <consortium name="Mycorrhizal Genomics Consortium"/>
            <person name="Kohler A."/>
            <person name="Kuo A."/>
            <person name="Nagy L.G."/>
            <person name="Floudas D."/>
            <person name="Copeland A."/>
            <person name="Barry K.W."/>
            <person name="Cichocki N."/>
            <person name="Veneault-Fourrey C."/>
            <person name="LaButti K."/>
            <person name="Lindquist E.A."/>
            <person name="Lipzen A."/>
            <person name="Lundell T."/>
            <person name="Morin E."/>
            <person name="Murat C."/>
            <person name="Riley R."/>
            <person name="Ohm R."/>
            <person name="Sun H."/>
            <person name="Tunlid A."/>
            <person name="Henrissat B."/>
            <person name="Grigoriev I.V."/>
            <person name="Hibbett D.S."/>
            <person name="Martin F."/>
        </authorList>
    </citation>
    <scope>NUCLEOTIDE SEQUENCE [LARGE SCALE GENOMIC DNA]</scope>
    <source>
        <strain evidence="3">Foug A</strain>
    </source>
</reference>
<accession>A0A0C3AD38</accession>
<evidence type="ECO:0000313" key="2">
    <source>
        <dbReference type="EMBL" id="KIM62852.1"/>
    </source>
</evidence>
<dbReference type="Proteomes" id="UP000053989">
    <property type="component" value="Unassembled WGS sequence"/>
</dbReference>
<dbReference type="InterPro" id="IPR050228">
    <property type="entry name" value="Carboxylesterase_BioH"/>
</dbReference>
<dbReference type="STRING" id="1036808.A0A0C3AD38"/>
<dbReference type="PANTHER" id="PTHR43194">
    <property type="entry name" value="HYDROLASE ALPHA/BETA FOLD FAMILY"/>
    <property type="match status" value="1"/>
</dbReference>